<dbReference type="InterPro" id="IPR036890">
    <property type="entry name" value="HATPase_C_sf"/>
</dbReference>
<reference evidence="12 13" key="1">
    <citation type="submission" date="2020-09" db="EMBL/GenBank/DDBJ databases">
        <title>Sinomicrobium weinanense sp. nov., a halophilic bacteria isolated from saline-alkali soil.</title>
        <authorList>
            <person name="Wu P."/>
            <person name="Ren H."/>
            <person name="Mei Y."/>
            <person name="Liang Y."/>
            <person name="Chen Z."/>
        </authorList>
    </citation>
    <scope>NUCLEOTIDE SEQUENCE [LARGE SCALE GENOMIC DNA]</scope>
    <source>
        <strain evidence="12 13">FJxs</strain>
    </source>
</reference>
<dbReference type="SMART" id="SM00388">
    <property type="entry name" value="HisKA"/>
    <property type="match status" value="1"/>
</dbReference>
<evidence type="ECO:0000256" key="4">
    <source>
        <dbReference type="ARBA" id="ARBA00022679"/>
    </source>
</evidence>
<dbReference type="SUPFAM" id="SSF47226">
    <property type="entry name" value="Histidine-containing phosphotransfer domain, HPT domain"/>
    <property type="match status" value="1"/>
</dbReference>
<dbReference type="InterPro" id="IPR011006">
    <property type="entry name" value="CheY-like_superfamily"/>
</dbReference>
<dbReference type="InterPro" id="IPR004358">
    <property type="entry name" value="Sig_transdc_His_kin-like_C"/>
</dbReference>
<dbReference type="RefSeq" id="WP_187963816.1">
    <property type="nucleotide sequence ID" value="NZ_JACVDC010000002.1"/>
</dbReference>
<dbReference type="InterPro" id="IPR003661">
    <property type="entry name" value="HisK_dim/P_dom"/>
</dbReference>
<organism evidence="12 13">
    <name type="scientific">Sinomicrobium weinanense</name>
    <dbReference type="NCBI Taxonomy" id="2842200"/>
    <lineage>
        <taxon>Bacteria</taxon>
        <taxon>Pseudomonadati</taxon>
        <taxon>Bacteroidota</taxon>
        <taxon>Flavobacteriia</taxon>
        <taxon>Flavobacteriales</taxon>
        <taxon>Flavobacteriaceae</taxon>
        <taxon>Sinomicrobium</taxon>
    </lineage>
</organism>
<feature type="compositionally biased region" description="Basic and acidic residues" evidence="8">
    <location>
        <begin position="198"/>
        <end position="219"/>
    </location>
</feature>
<dbReference type="PANTHER" id="PTHR43047">
    <property type="entry name" value="TWO-COMPONENT HISTIDINE PROTEIN KINASE"/>
    <property type="match status" value="1"/>
</dbReference>
<evidence type="ECO:0000256" key="7">
    <source>
        <dbReference type="SAM" id="Coils"/>
    </source>
</evidence>
<evidence type="ECO:0000256" key="3">
    <source>
        <dbReference type="ARBA" id="ARBA00022553"/>
    </source>
</evidence>
<evidence type="ECO:0000256" key="2">
    <source>
        <dbReference type="ARBA" id="ARBA00012438"/>
    </source>
</evidence>
<dbReference type="Gene3D" id="1.20.120.160">
    <property type="entry name" value="HPT domain"/>
    <property type="match status" value="1"/>
</dbReference>
<evidence type="ECO:0000256" key="5">
    <source>
        <dbReference type="ARBA" id="ARBA00022777"/>
    </source>
</evidence>
<keyword evidence="5" id="KW-0418">Kinase</keyword>
<keyword evidence="9" id="KW-0812">Transmembrane</keyword>
<dbReference type="PRINTS" id="PR00344">
    <property type="entry name" value="BCTRLSENSOR"/>
</dbReference>
<dbReference type="SUPFAM" id="SSF52172">
    <property type="entry name" value="CheY-like"/>
    <property type="match status" value="1"/>
</dbReference>
<feature type="transmembrane region" description="Helical" evidence="9">
    <location>
        <begin position="9"/>
        <end position="28"/>
    </location>
</feature>
<dbReference type="InterPro" id="IPR036641">
    <property type="entry name" value="HPT_dom_sf"/>
</dbReference>
<dbReference type="Pfam" id="PF00512">
    <property type="entry name" value="HisKA"/>
    <property type="match status" value="1"/>
</dbReference>
<feature type="domain" description="Response regulatory" evidence="11">
    <location>
        <begin position="603"/>
        <end position="718"/>
    </location>
</feature>
<dbReference type="SUPFAM" id="SSF47384">
    <property type="entry name" value="Homodimeric domain of signal transducing histidine kinase"/>
    <property type="match status" value="1"/>
</dbReference>
<dbReference type="GO" id="GO:0009927">
    <property type="term" value="F:histidine phosphotransfer kinase activity"/>
    <property type="evidence" value="ECO:0007669"/>
    <property type="project" value="TreeGrafter"/>
</dbReference>
<feature type="transmembrane region" description="Helical" evidence="9">
    <location>
        <begin position="311"/>
        <end position="333"/>
    </location>
</feature>
<dbReference type="Pfam" id="PF00072">
    <property type="entry name" value="Response_reg"/>
    <property type="match status" value="1"/>
</dbReference>
<evidence type="ECO:0000313" key="12">
    <source>
        <dbReference type="EMBL" id="MBC9794659.1"/>
    </source>
</evidence>
<name>A0A926JNX4_9FLAO</name>
<gene>
    <name evidence="12" type="ORF">IBL28_01660</name>
</gene>
<dbReference type="Gene3D" id="3.40.50.2300">
    <property type="match status" value="1"/>
</dbReference>
<keyword evidence="9" id="KW-0472">Membrane</keyword>
<feature type="modified residue" description="4-aspartylphosphate" evidence="6">
    <location>
        <position position="652"/>
    </location>
</feature>
<dbReference type="GO" id="GO:0000155">
    <property type="term" value="F:phosphorelay sensor kinase activity"/>
    <property type="evidence" value="ECO:0007669"/>
    <property type="project" value="InterPro"/>
</dbReference>
<comment type="catalytic activity">
    <reaction evidence="1">
        <text>ATP + protein L-histidine = ADP + protein N-phospho-L-histidine.</text>
        <dbReference type="EC" id="2.7.13.3"/>
    </reaction>
</comment>
<sequence>MFRLKGKALWLFAIIVVGFASVGVYFYISLQSLNKQVEASVYPQRRSDYLKKTALDVNRLNNLYLVDSIKFSPEKVDSIIDAIELNLDSIKTDSYDSDILDGKKLDTIPKLLRSVQKEYLELERIKQESASKFINDLESLLRKELAELKLNSKDSVAIIRQITSKIYDRAIDENDNFTDADIRSERGKGFLRRLFGSDNKDGKNEKRDDPPAREIPKSRQDTLVSTSVDTLLTAPVFQDSSEIKIISVFERVQKRQISIQEQLNDREKQIFQKNLQVSNYIENILKELLFEEVKAFNRSIDDFSEKSKTHLWKSGIIILVFLLIGLISTFVTIKDINNSIYYQKKLEASEKRALREAEEKQKFLSTMSHELRTPLTSIIGYVDMLNQNDENVKAIKTASNYLYQMTNEILDMAKIKAGIIDIKNEAFNLNEVFEMIRDNFEPLIKNQGLKPVFKFPGTPVYVFSDQYRILQIVYNLVHNALKYTEKGSIEVRCEHQVIENGFTELNIVIEDSGIGMDEEEQTTIFKDYQQAGTHKNKMKGTGLGMGIVKKLVKEMGGQLKLKSELSRGTRFDILFTFKSAKASDVQLPEKIRELPADVLQGKRIFAVDDDPLITRLYENIFTGFGAEITTVNQAKKAKDHLLQNSYDLVIFDMKMPQMTGSEVMDALIEAGVKLQRSVICTANVLLSEEDKKNFDKFDHQLFKPLKKQDIIRLILKAFDIQDSHSSEEDSAKAPETGPGCLYSLEDLRAYTGDDEEALLEMLHLLLSENKKELEKLEQTIEASDLEECANIIHKLSSRFAQLNIEPPVDPKQTELDLRDQKDQSIQQVRTLFEFWNKCNVFLTGKYKK</sequence>
<dbReference type="InterPro" id="IPR036097">
    <property type="entry name" value="HisK_dim/P_sf"/>
</dbReference>
<dbReference type="SUPFAM" id="SSF55874">
    <property type="entry name" value="ATPase domain of HSP90 chaperone/DNA topoisomerase II/histidine kinase"/>
    <property type="match status" value="1"/>
</dbReference>
<dbReference type="CDD" id="cd00082">
    <property type="entry name" value="HisKA"/>
    <property type="match status" value="1"/>
</dbReference>
<dbReference type="EMBL" id="JACVDC010000002">
    <property type="protein sequence ID" value="MBC9794659.1"/>
    <property type="molecule type" value="Genomic_DNA"/>
</dbReference>
<feature type="region of interest" description="Disordered" evidence="8">
    <location>
        <begin position="193"/>
        <end position="219"/>
    </location>
</feature>
<evidence type="ECO:0000313" key="13">
    <source>
        <dbReference type="Proteomes" id="UP000653730"/>
    </source>
</evidence>
<evidence type="ECO:0000256" key="6">
    <source>
        <dbReference type="PROSITE-ProRule" id="PRU00169"/>
    </source>
</evidence>
<evidence type="ECO:0000259" key="11">
    <source>
        <dbReference type="PROSITE" id="PS50110"/>
    </source>
</evidence>
<dbReference type="Gene3D" id="3.30.565.10">
    <property type="entry name" value="Histidine kinase-like ATPase, C-terminal domain"/>
    <property type="match status" value="1"/>
</dbReference>
<proteinExistence type="predicted"/>
<keyword evidence="4" id="KW-0808">Transferase</keyword>
<evidence type="ECO:0000256" key="9">
    <source>
        <dbReference type="SAM" id="Phobius"/>
    </source>
</evidence>
<keyword evidence="7" id="KW-0175">Coiled coil</keyword>
<comment type="caution">
    <text evidence="12">The sequence shown here is derived from an EMBL/GenBank/DDBJ whole genome shotgun (WGS) entry which is preliminary data.</text>
</comment>
<dbReference type="EC" id="2.7.13.3" evidence="2"/>
<dbReference type="Gene3D" id="1.10.287.130">
    <property type="match status" value="1"/>
</dbReference>
<keyword evidence="9" id="KW-1133">Transmembrane helix</keyword>
<evidence type="ECO:0000256" key="1">
    <source>
        <dbReference type="ARBA" id="ARBA00000085"/>
    </source>
</evidence>
<dbReference type="InterPro" id="IPR003594">
    <property type="entry name" value="HATPase_dom"/>
</dbReference>
<protein>
    <recommendedName>
        <fullName evidence="2">histidine kinase</fullName>
        <ecNumber evidence="2">2.7.13.3</ecNumber>
    </recommendedName>
</protein>
<dbReference type="PANTHER" id="PTHR43047:SF72">
    <property type="entry name" value="OSMOSENSING HISTIDINE PROTEIN KINASE SLN1"/>
    <property type="match status" value="1"/>
</dbReference>
<evidence type="ECO:0000256" key="8">
    <source>
        <dbReference type="SAM" id="MobiDB-lite"/>
    </source>
</evidence>
<dbReference type="AlphaFoldDB" id="A0A926JNX4"/>
<dbReference type="InterPro" id="IPR001789">
    <property type="entry name" value="Sig_transdc_resp-reg_receiver"/>
</dbReference>
<dbReference type="PROSITE" id="PS50110">
    <property type="entry name" value="RESPONSE_REGULATORY"/>
    <property type="match status" value="1"/>
</dbReference>
<accession>A0A926JNX4</accession>
<dbReference type="SMART" id="SM00387">
    <property type="entry name" value="HATPase_c"/>
    <property type="match status" value="1"/>
</dbReference>
<keyword evidence="3 6" id="KW-0597">Phosphoprotein</keyword>
<feature type="domain" description="Histidine kinase" evidence="10">
    <location>
        <begin position="366"/>
        <end position="579"/>
    </location>
</feature>
<keyword evidence="13" id="KW-1185">Reference proteome</keyword>
<dbReference type="SMART" id="SM00448">
    <property type="entry name" value="REC"/>
    <property type="match status" value="1"/>
</dbReference>
<dbReference type="GO" id="GO:0005886">
    <property type="term" value="C:plasma membrane"/>
    <property type="evidence" value="ECO:0007669"/>
    <property type="project" value="TreeGrafter"/>
</dbReference>
<feature type="coiled-coil region" evidence="7">
    <location>
        <begin position="759"/>
        <end position="786"/>
    </location>
</feature>
<evidence type="ECO:0000259" key="10">
    <source>
        <dbReference type="PROSITE" id="PS50109"/>
    </source>
</evidence>
<dbReference type="Pfam" id="PF02518">
    <property type="entry name" value="HATPase_c"/>
    <property type="match status" value="1"/>
</dbReference>
<dbReference type="PROSITE" id="PS50109">
    <property type="entry name" value="HIS_KIN"/>
    <property type="match status" value="1"/>
</dbReference>
<dbReference type="InterPro" id="IPR005467">
    <property type="entry name" value="His_kinase_dom"/>
</dbReference>
<dbReference type="Proteomes" id="UP000653730">
    <property type="component" value="Unassembled WGS sequence"/>
</dbReference>